<dbReference type="SUPFAM" id="SSF50998">
    <property type="entry name" value="Quinoprotein alcohol dehydrogenase-like"/>
    <property type="match status" value="1"/>
</dbReference>
<name>A0A6B9FD14_9EURY</name>
<dbReference type="InterPro" id="IPR011047">
    <property type="entry name" value="Quinoprotein_ADH-like_sf"/>
</dbReference>
<sequence>MVPNHTSDNRPPGVPAVSRRTALSMIAGAGVAGATSQRGNAQSATTSNDIGTAWYRPLNGSPTWPVAHDGVAYVADSDGNIFGYDASSGESQFKQSVDGSITAYGLTVADSILAVTLQSGSVRFFDLATQEPVGRFPIGAQPAGMTSFGQYLYVVDTNATLKKFDASGPEPLWQEDLGYGRARNPQTPLAGENGLVITQSGGRLLFVDPTDGTVLEEITQTAVYQGAFGQWTGTISNNNTTACVVERNSNAAYIFDLQAGTTRQLQYTGSGISSCGPAAGLFFIGDSEGINAMRETTGEIEWQLNFEATKLSFDVFGTELVVIGRDSGDGYIRSRDIETQAFEWEVPLSEPENLLSGGVGGYSFTKPTQVGDHYIVGGSSNDGNWIASFGPQQAESSISNESSDSSAGSGGTEQPGTADPSLPKNQNSTPAPGTGSGPLTWLFNLTPWSKLGTIASGLGSIILVWYHVFRDEE</sequence>
<keyword evidence="4" id="KW-1185">Reference proteome</keyword>
<feature type="region of interest" description="Disordered" evidence="1">
    <location>
        <begin position="386"/>
        <end position="436"/>
    </location>
</feature>
<dbReference type="EMBL" id="CP034345">
    <property type="protein sequence ID" value="QGX93749.1"/>
    <property type="molecule type" value="Genomic_DNA"/>
</dbReference>
<dbReference type="Gene3D" id="2.130.10.10">
    <property type="entry name" value="YVTN repeat-like/Quinoprotein amine dehydrogenase"/>
    <property type="match status" value="1"/>
</dbReference>
<dbReference type="InterPro" id="IPR015943">
    <property type="entry name" value="WD40/YVTN_repeat-like_dom_sf"/>
</dbReference>
<dbReference type="InterPro" id="IPR018391">
    <property type="entry name" value="PQQ_b-propeller_rpt"/>
</dbReference>
<dbReference type="Pfam" id="PF13360">
    <property type="entry name" value="PQQ_2"/>
    <property type="match status" value="1"/>
</dbReference>
<evidence type="ECO:0000313" key="4">
    <source>
        <dbReference type="Proteomes" id="UP000428325"/>
    </source>
</evidence>
<protein>
    <recommendedName>
        <fullName evidence="2">Pyrrolo-quinoline quinone repeat domain-containing protein</fullName>
    </recommendedName>
</protein>
<dbReference type="SMART" id="SM00564">
    <property type="entry name" value="PQQ"/>
    <property type="match status" value="4"/>
</dbReference>
<organism evidence="3 4">
    <name type="scientific">Haloplanus rallus</name>
    <dbReference type="NCBI Taxonomy" id="1816183"/>
    <lineage>
        <taxon>Archaea</taxon>
        <taxon>Methanobacteriati</taxon>
        <taxon>Methanobacteriota</taxon>
        <taxon>Stenosarchaea group</taxon>
        <taxon>Halobacteria</taxon>
        <taxon>Halobacteriales</taxon>
        <taxon>Haloferacaceae</taxon>
        <taxon>Haloplanus</taxon>
    </lineage>
</organism>
<dbReference type="Proteomes" id="UP000428325">
    <property type="component" value="Chromosome"/>
</dbReference>
<dbReference type="KEGG" id="hra:EI982_02555"/>
<dbReference type="InterPro" id="IPR002372">
    <property type="entry name" value="PQQ_rpt_dom"/>
</dbReference>
<proteinExistence type="predicted"/>
<evidence type="ECO:0000313" key="3">
    <source>
        <dbReference type="EMBL" id="QGX93749.1"/>
    </source>
</evidence>
<feature type="compositionally biased region" description="Low complexity" evidence="1">
    <location>
        <begin position="395"/>
        <end position="407"/>
    </location>
</feature>
<evidence type="ECO:0000259" key="2">
    <source>
        <dbReference type="Pfam" id="PF13360"/>
    </source>
</evidence>
<dbReference type="AlphaFoldDB" id="A0A6B9FD14"/>
<feature type="domain" description="Pyrrolo-quinoline quinone repeat" evidence="2">
    <location>
        <begin position="53"/>
        <end position="303"/>
    </location>
</feature>
<gene>
    <name evidence="3" type="ORF">EI982_02555</name>
</gene>
<reference evidence="3 4" key="1">
    <citation type="submission" date="2018-12" db="EMBL/GenBank/DDBJ databases">
        <title>Complete genome sequence of Haloplanus rallus MBLA0036.</title>
        <authorList>
            <person name="Nam Y.-d."/>
            <person name="Kang J."/>
            <person name="Chung W.-H."/>
            <person name="Park Y.S."/>
        </authorList>
    </citation>
    <scope>NUCLEOTIDE SEQUENCE [LARGE SCALE GENOMIC DNA]</scope>
    <source>
        <strain evidence="3 4">MBLA0036</strain>
    </source>
</reference>
<evidence type="ECO:0000256" key="1">
    <source>
        <dbReference type="SAM" id="MobiDB-lite"/>
    </source>
</evidence>
<accession>A0A6B9FD14</accession>